<dbReference type="AlphaFoldDB" id="A0A2H4VSN7"/>
<keyword evidence="3" id="KW-1185">Reference proteome</keyword>
<feature type="transmembrane region" description="Helical" evidence="1">
    <location>
        <begin position="37"/>
        <end position="57"/>
    </location>
</feature>
<dbReference type="EMBL" id="CP017768">
    <property type="protein sequence ID" value="AUB61108.1"/>
    <property type="molecule type" value="Genomic_DNA"/>
</dbReference>
<evidence type="ECO:0000256" key="1">
    <source>
        <dbReference type="SAM" id="Phobius"/>
    </source>
</evidence>
<evidence type="ECO:0000313" key="3">
    <source>
        <dbReference type="Proteomes" id="UP000232631"/>
    </source>
</evidence>
<keyword evidence="1" id="KW-0472">Membrane</keyword>
<gene>
    <name evidence="2" type="ORF">BK009_10735</name>
</gene>
<accession>A0A2H4VSN7</accession>
<name>A0A2H4VSN7_9EURY</name>
<evidence type="ECO:0008006" key="4">
    <source>
        <dbReference type="Google" id="ProtNLM"/>
    </source>
</evidence>
<dbReference type="RefSeq" id="WP_100909576.1">
    <property type="nucleotide sequence ID" value="NZ_CP017768.1"/>
</dbReference>
<proteinExistence type="predicted"/>
<dbReference type="Proteomes" id="UP000232631">
    <property type="component" value="Chromosome"/>
</dbReference>
<sequence length="168" mass="19054">MVKCRYCNTENDENSVICQNCGEKIPSKKTSKGRNKVILILIGVFGFIVLLGAIFIVTSGPQVSKFDQSLINSVKNDESPENIIIKIKEHSQINRQGSKAGYDAIVSGGQSDNNPTFLEEAKKNYDNELEYIQKIENLQISFAKREINEETFIKELILLYEEQPELDY</sequence>
<dbReference type="KEGG" id="msub:BK009_10735"/>
<keyword evidence="1" id="KW-1133">Transmembrane helix</keyword>
<organism evidence="2 3">
    <name type="scientific">Methanobacterium subterraneum</name>
    <dbReference type="NCBI Taxonomy" id="59277"/>
    <lineage>
        <taxon>Archaea</taxon>
        <taxon>Methanobacteriati</taxon>
        <taxon>Methanobacteriota</taxon>
        <taxon>Methanomada group</taxon>
        <taxon>Methanobacteria</taxon>
        <taxon>Methanobacteriales</taxon>
        <taxon>Methanobacteriaceae</taxon>
        <taxon>Methanobacterium</taxon>
    </lineage>
</organism>
<keyword evidence="1" id="KW-0812">Transmembrane</keyword>
<reference evidence="2 3" key="1">
    <citation type="submission" date="2016-10" db="EMBL/GenBank/DDBJ databases">
        <title>Comparative genomics between deep and shallow subseafloor isolates.</title>
        <authorList>
            <person name="Ishii S."/>
            <person name="Miller J.R."/>
            <person name="Sutton G."/>
            <person name="Suzuki S."/>
            <person name="Methe B."/>
            <person name="Inagaki F."/>
            <person name="Imachi H."/>
        </authorList>
    </citation>
    <scope>NUCLEOTIDE SEQUENCE [LARGE SCALE GENOMIC DNA]</scope>
    <source>
        <strain evidence="2 3">A8p</strain>
    </source>
</reference>
<dbReference type="GeneID" id="35126977"/>
<evidence type="ECO:0000313" key="2">
    <source>
        <dbReference type="EMBL" id="AUB61108.1"/>
    </source>
</evidence>
<protein>
    <recommendedName>
        <fullName evidence="4">Zinc ribbon domain-containing protein</fullName>
    </recommendedName>
</protein>